<reference evidence="3 4" key="1">
    <citation type="journal article" date="2016" name="Appl. Microbiol. Biotechnol.">
        <title>Characterization of T-DNA insertion mutants with decreased virulence in the entomopathogenic fungus Beauveria bassiana JEF-007.</title>
        <authorList>
            <person name="Kim S."/>
            <person name="Lee S.J."/>
            <person name="Nai Y.S."/>
            <person name="Yu J.S."/>
            <person name="Lee M.R."/>
            <person name="Yang Y.T."/>
            <person name="Kim J.S."/>
        </authorList>
    </citation>
    <scope>NUCLEOTIDE SEQUENCE [LARGE SCALE GENOMIC DNA]</scope>
    <source>
        <strain evidence="3 4">JEF-007</strain>
    </source>
</reference>
<evidence type="ECO:0000313" key="4">
    <source>
        <dbReference type="Proteomes" id="UP000235728"/>
    </source>
</evidence>
<dbReference type="EMBL" id="MRVG01000001">
    <property type="protein sequence ID" value="PMB73051.1"/>
    <property type="molecule type" value="Genomic_DNA"/>
</dbReference>
<evidence type="ECO:0000313" key="3">
    <source>
        <dbReference type="EMBL" id="PMB73051.1"/>
    </source>
</evidence>
<protein>
    <submittedName>
        <fullName evidence="3">Uncharacterized protein</fullName>
    </submittedName>
</protein>
<name>A0A2N6P0J8_BEABA</name>
<organism evidence="3 4">
    <name type="scientific">Beauveria bassiana</name>
    <name type="common">White muscardine disease fungus</name>
    <name type="synonym">Tritirachium shiotae</name>
    <dbReference type="NCBI Taxonomy" id="176275"/>
    <lineage>
        <taxon>Eukaryota</taxon>
        <taxon>Fungi</taxon>
        <taxon>Dikarya</taxon>
        <taxon>Ascomycota</taxon>
        <taxon>Pezizomycotina</taxon>
        <taxon>Sordariomycetes</taxon>
        <taxon>Hypocreomycetidae</taxon>
        <taxon>Hypocreales</taxon>
        <taxon>Cordycipitaceae</taxon>
        <taxon>Beauveria</taxon>
    </lineage>
</organism>
<feature type="compositionally biased region" description="Polar residues" evidence="2">
    <location>
        <begin position="400"/>
        <end position="413"/>
    </location>
</feature>
<sequence>MPTNDENAANAKIEDELSPYIKSREQVNYIRRILAAHLGDCAQGGPIKSSLALANGRDGDGTVETDSTTVHGIYSEYLDAVKNNIAARKEFEAARHYDLPEPRTEGKADGGSVALGLEERVALLKLHQKRDSLYAVQETLDTLLEQPAAGPEFLDADRMFQGTPALPPVPRDVINTMVIEQTSSPMDIPGQVNQLEKVVLRAKLLLRQEEQLLQEARQRVHRMSQPPSQAAKLMALGATRDELIHWIETELGKASPEAHGTGDGSLETGLGKTDPAAIQVQLADIKEKYTLYVSARKVLLEMASSESQTLLPPSRIVNATKRTSYAASPLPPMDHLLTPYLASLVDASANHKATVAYRTHISSLLNKTSQENSRQLGKAAEGSDLLSTFPQVDASRHRSGTNPASQAGLVSQAQPWVDAADSAKMATLESVAESVENGQIALEGLMSTLKDIGKITGKNLLDSEEIAGEEDMWLGADTPRSRRHVRKGSRAQSQSSTDPWAKVRGNLGLLGQEGP</sequence>
<comment type="caution">
    <text evidence="3">The sequence shown here is derived from an EMBL/GenBank/DDBJ whole genome shotgun (WGS) entry which is preliminary data.</text>
</comment>
<feature type="region of interest" description="Disordered" evidence="2">
    <location>
        <begin position="477"/>
        <end position="515"/>
    </location>
</feature>
<proteinExistence type="predicted"/>
<accession>A0A2N6P0J8</accession>
<dbReference type="Proteomes" id="UP000235728">
    <property type="component" value="Unassembled WGS sequence"/>
</dbReference>
<feature type="region of interest" description="Disordered" evidence="2">
    <location>
        <begin position="392"/>
        <end position="413"/>
    </location>
</feature>
<dbReference type="AlphaFoldDB" id="A0A2N6P0J8"/>
<evidence type="ECO:0000256" key="1">
    <source>
        <dbReference type="SAM" id="Coils"/>
    </source>
</evidence>
<dbReference type="OMA" id="QPRFKHA"/>
<evidence type="ECO:0000256" key="2">
    <source>
        <dbReference type="SAM" id="MobiDB-lite"/>
    </source>
</evidence>
<keyword evidence="1" id="KW-0175">Coiled coil</keyword>
<feature type="coiled-coil region" evidence="1">
    <location>
        <begin position="192"/>
        <end position="219"/>
    </location>
</feature>
<gene>
    <name evidence="3" type="ORF">BM221_000469</name>
</gene>